<dbReference type="RefSeq" id="WP_183085839.1">
    <property type="nucleotide sequence ID" value="NZ_FXAC01000038.1"/>
</dbReference>
<organism evidence="2 3">
    <name type="scientific">Kocuria marina subsp. indica</name>
    <dbReference type="NCBI Taxonomy" id="1049583"/>
    <lineage>
        <taxon>Bacteria</taxon>
        <taxon>Bacillati</taxon>
        <taxon>Actinomycetota</taxon>
        <taxon>Actinomycetes</taxon>
        <taxon>Micrococcales</taxon>
        <taxon>Micrococcaceae</taxon>
        <taxon>Kocuria</taxon>
    </lineage>
</organism>
<evidence type="ECO:0000256" key="1">
    <source>
        <dbReference type="SAM" id="MobiDB-lite"/>
    </source>
</evidence>
<sequence>MAHRSSITGRYISKAAAARHPRTSVTESGSNKSSGTHHRSASSGRFITPAQAARNPKGSLTERG</sequence>
<keyword evidence="3" id="KW-1185">Reference proteome</keyword>
<protein>
    <submittedName>
        <fullName evidence="2">Uncharacterized protein</fullName>
    </submittedName>
</protein>
<reference evidence="3" key="1">
    <citation type="submission" date="2017-04" db="EMBL/GenBank/DDBJ databases">
        <authorList>
            <person name="Varghese N."/>
            <person name="Submissions S."/>
        </authorList>
    </citation>
    <scope>NUCLEOTIDE SEQUENCE [LARGE SCALE GENOMIC DNA]</scope>
    <source>
        <strain evidence="3">NIO-1021</strain>
    </source>
</reference>
<name>A0A1X7EKD1_9MICC</name>
<dbReference type="Proteomes" id="UP000192929">
    <property type="component" value="Unassembled WGS sequence"/>
</dbReference>
<gene>
    <name evidence="2" type="ORF">SAMN06296028_1381</name>
</gene>
<proteinExistence type="predicted"/>
<dbReference type="AlphaFoldDB" id="A0A1X7EKD1"/>
<feature type="compositionally biased region" description="Polar residues" evidence="1">
    <location>
        <begin position="23"/>
        <end position="34"/>
    </location>
</feature>
<evidence type="ECO:0000313" key="2">
    <source>
        <dbReference type="EMBL" id="SMF35050.1"/>
    </source>
</evidence>
<feature type="region of interest" description="Disordered" evidence="1">
    <location>
        <begin position="1"/>
        <end position="64"/>
    </location>
</feature>
<evidence type="ECO:0000313" key="3">
    <source>
        <dbReference type="Proteomes" id="UP000192929"/>
    </source>
</evidence>
<dbReference type="EMBL" id="FXAC01000038">
    <property type="protein sequence ID" value="SMF35050.1"/>
    <property type="molecule type" value="Genomic_DNA"/>
</dbReference>
<accession>A0A1X7EKD1</accession>